<dbReference type="PANTHER" id="PTHR31973:SF189">
    <property type="entry name" value="TRANSPOSASE, MUDR, PLANT, MULE TRANSPOSASE DOMAIN PROTEIN-RELATED"/>
    <property type="match status" value="1"/>
</dbReference>
<dbReference type="EMBL" id="BKCJ010109676">
    <property type="protein sequence ID" value="GEX46145.1"/>
    <property type="molecule type" value="Genomic_DNA"/>
</dbReference>
<sequence>MPLAEDRQCTRHIYANVKKKFTWVLYRNLFWKAAKETYPAKFRQVMKEIKDIRNDAHKHLMDRHRESWSRAFFTTDKACDDAENRISECFNALIVDAIRKPIINMFEDIRVSLMERMQRMRGKHVKWNKTNRIWSKLGSNRWRANVWVNSCS</sequence>
<evidence type="ECO:0000313" key="1">
    <source>
        <dbReference type="EMBL" id="GEX46145.1"/>
    </source>
</evidence>
<dbReference type="AlphaFoldDB" id="A0A699H656"/>
<name>A0A699H656_TANCI</name>
<gene>
    <name evidence="1" type="ORF">Tci_318120</name>
</gene>
<comment type="caution">
    <text evidence="1">The sequence shown here is derived from an EMBL/GenBank/DDBJ whole genome shotgun (WGS) entry which is preliminary data.</text>
</comment>
<accession>A0A699H656</accession>
<dbReference type="PANTHER" id="PTHR31973">
    <property type="entry name" value="POLYPROTEIN, PUTATIVE-RELATED"/>
    <property type="match status" value="1"/>
</dbReference>
<reference evidence="1" key="1">
    <citation type="journal article" date="2019" name="Sci. Rep.">
        <title>Draft genome of Tanacetum cinerariifolium, the natural source of mosquito coil.</title>
        <authorList>
            <person name="Yamashiro T."/>
            <person name="Shiraishi A."/>
            <person name="Satake H."/>
            <person name="Nakayama K."/>
        </authorList>
    </citation>
    <scope>NUCLEOTIDE SEQUENCE</scope>
</reference>
<protein>
    <submittedName>
        <fullName evidence="1">Uncharacterized protein</fullName>
    </submittedName>
</protein>
<organism evidence="1">
    <name type="scientific">Tanacetum cinerariifolium</name>
    <name type="common">Dalmatian daisy</name>
    <name type="synonym">Chrysanthemum cinerariifolium</name>
    <dbReference type="NCBI Taxonomy" id="118510"/>
    <lineage>
        <taxon>Eukaryota</taxon>
        <taxon>Viridiplantae</taxon>
        <taxon>Streptophyta</taxon>
        <taxon>Embryophyta</taxon>
        <taxon>Tracheophyta</taxon>
        <taxon>Spermatophyta</taxon>
        <taxon>Magnoliopsida</taxon>
        <taxon>eudicotyledons</taxon>
        <taxon>Gunneridae</taxon>
        <taxon>Pentapetalae</taxon>
        <taxon>asterids</taxon>
        <taxon>campanulids</taxon>
        <taxon>Asterales</taxon>
        <taxon>Asteraceae</taxon>
        <taxon>Asteroideae</taxon>
        <taxon>Anthemideae</taxon>
        <taxon>Anthemidinae</taxon>
        <taxon>Tanacetum</taxon>
    </lineage>
</organism>
<proteinExistence type="predicted"/>